<dbReference type="InterPro" id="IPR035901">
    <property type="entry name" value="GIY-YIG_endonuc_sf"/>
</dbReference>
<feature type="domain" description="GIY-YIG" evidence="1">
    <location>
        <begin position="13"/>
        <end position="94"/>
    </location>
</feature>
<dbReference type="PANTHER" id="PTHR30562">
    <property type="entry name" value="UVRC/OXIDOREDUCTASE"/>
    <property type="match status" value="1"/>
</dbReference>
<dbReference type="Pfam" id="PF01541">
    <property type="entry name" value="GIY-YIG"/>
    <property type="match status" value="1"/>
</dbReference>
<dbReference type="InterPro" id="IPR036876">
    <property type="entry name" value="UVR_dom_sf"/>
</dbReference>
<reference evidence="3 4" key="1">
    <citation type="journal article" date="2016" name="Nat. Commun.">
        <title>Thousands of microbial genomes shed light on interconnected biogeochemical processes in an aquifer system.</title>
        <authorList>
            <person name="Anantharaman K."/>
            <person name="Brown C.T."/>
            <person name="Hug L.A."/>
            <person name="Sharon I."/>
            <person name="Castelle C.J."/>
            <person name="Probst A.J."/>
            <person name="Thomas B.C."/>
            <person name="Singh A."/>
            <person name="Wilkins M.J."/>
            <person name="Karaoz U."/>
            <person name="Brodie E.L."/>
            <person name="Williams K.H."/>
            <person name="Hubbard S.S."/>
            <person name="Banfield J.F."/>
        </authorList>
    </citation>
    <scope>NUCLEOTIDE SEQUENCE [LARGE SCALE GENOMIC DNA]</scope>
</reference>
<dbReference type="GO" id="GO:0006289">
    <property type="term" value="P:nucleotide-excision repair"/>
    <property type="evidence" value="ECO:0007669"/>
    <property type="project" value="InterPro"/>
</dbReference>
<feature type="domain" description="UvrC family homology region profile" evidence="2">
    <location>
        <begin position="205"/>
        <end position="343"/>
    </location>
</feature>
<accession>A0A1G2SJU8</accession>
<organism evidence="3 4">
    <name type="scientific">Candidatus Yonathbacteria bacterium RIFOXYD1_FULL_52_36</name>
    <dbReference type="NCBI Taxonomy" id="1802730"/>
    <lineage>
        <taxon>Bacteria</taxon>
        <taxon>Candidatus Yonathiibacteriota</taxon>
    </lineage>
</organism>
<dbReference type="GO" id="GO:0009380">
    <property type="term" value="C:excinuclease repair complex"/>
    <property type="evidence" value="ECO:0007669"/>
    <property type="project" value="TreeGrafter"/>
</dbReference>
<evidence type="ECO:0000259" key="1">
    <source>
        <dbReference type="PROSITE" id="PS50164"/>
    </source>
</evidence>
<evidence type="ECO:0008006" key="5">
    <source>
        <dbReference type="Google" id="ProtNLM"/>
    </source>
</evidence>
<sequence length="402" mass="45529">MKWTSTLSKQLPKTPGIYQFLGEKGKILYIGKATSLRDRVRSYFDGNLPETRGAHIQNMVTRAKRVKAIPTDSVLEALLLEAELIRTHHPIFNTKEKDDKSWNHIVITDEAFPRVLLVRGKELSDGTAEKKFKIQRIFGPFPRGAVLREAMKIIRKIFPFRDTCEPGAKRACFNAQIGLCPGVCAGMISAQEYRAIIRNIILFAEGKKKKLLGTLAREMKAAARQERFEDAQAIKRTIFAVEHIRDVALLKRDTPQTAMRIEAYDIAHISGKGMAGSMTVVVDGEPEKNEYRKFTIKTVHQSNDTAALREVLSRRFAHPEWPYPRLIVIDGGVAQKNTAERVLKELGIAIPIVSVVKDDRHRPREILGDPRYALPLERQIILANAEAHRFALGHHKVLRRIV</sequence>
<dbReference type="SUPFAM" id="SSF82771">
    <property type="entry name" value="GIY-YIG endonuclease"/>
    <property type="match status" value="1"/>
</dbReference>
<dbReference type="SMART" id="SM00465">
    <property type="entry name" value="GIYc"/>
    <property type="match status" value="1"/>
</dbReference>
<dbReference type="Gene3D" id="3.40.1440.10">
    <property type="entry name" value="GIY-YIG endonuclease"/>
    <property type="match status" value="1"/>
</dbReference>
<dbReference type="CDD" id="cd10434">
    <property type="entry name" value="GIY-YIG_UvrC_Cho"/>
    <property type="match status" value="1"/>
</dbReference>
<dbReference type="SUPFAM" id="SSF46600">
    <property type="entry name" value="C-terminal UvrC-binding domain of UvrB"/>
    <property type="match status" value="1"/>
</dbReference>
<dbReference type="InterPro" id="IPR000305">
    <property type="entry name" value="GIY-YIG_endonuc"/>
</dbReference>
<dbReference type="InterPro" id="IPR050066">
    <property type="entry name" value="UvrABC_protein_C"/>
</dbReference>
<dbReference type="PROSITE" id="PS50165">
    <property type="entry name" value="UVRC"/>
    <property type="match status" value="1"/>
</dbReference>
<name>A0A1G2SJU8_9BACT</name>
<protein>
    <recommendedName>
        <fullName evidence="5">Excinuclease ABC subunit C</fullName>
    </recommendedName>
</protein>
<dbReference type="Pfam" id="PF08459">
    <property type="entry name" value="UvrC_RNaseH_dom"/>
    <property type="match status" value="1"/>
</dbReference>
<dbReference type="InterPro" id="IPR001943">
    <property type="entry name" value="UVR_dom"/>
</dbReference>
<dbReference type="PANTHER" id="PTHR30562:SF1">
    <property type="entry name" value="UVRABC SYSTEM PROTEIN C"/>
    <property type="match status" value="1"/>
</dbReference>
<dbReference type="GO" id="GO:0009381">
    <property type="term" value="F:excinuclease ABC activity"/>
    <property type="evidence" value="ECO:0007669"/>
    <property type="project" value="InterPro"/>
</dbReference>
<proteinExistence type="predicted"/>
<dbReference type="Gene3D" id="3.30.420.340">
    <property type="entry name" value="UvrC, RNAse H endonuclease domain"/>
    <property type="match status" value="1"/>
</dbReference>
<dbReference type="STRING" id="1802730.A2591_02215"/>
<dbReference type="Pfam" id="PF02151">
    <property type="entry name" value="UVR"/>
    <property type="match status" value="1"/>
</dbReference>
<evidence type="ECO:0000259" key="2">
    <source>
        <dbReference type="PROSITE" id="PS50165"/>
    </source>
</evidence>
<dbReference type="InterPro" id="IPR038476">
    <property type="entry name" value="UvrC_RNase_H_dom_sf"/>
</dbReference>
<dbReference type="InterPro" id="IPR047296">
    <property type="entry name" value="GIY-YIG_UvrC_Cho"/>
</dbReference>
<dbReference type="Proteomes" id="UP000178168">
    <property type="component" value="Unassembled WGS sequence"/>
</dbReference>
<dbReference type="EMBL" id="MHUZ01000032">
    <property type="protein sequence ID" value="OHA85012.1"/>
    <property type="molecule type" value="Genomic_DNA"/>
</dbReference>
<dbReference type="PROSITE" id="PS50164">
    <property type="entry name" value="GIY_YIG"/>
    <property type="match status" value="1"/>
</dbReference>
<evidence type="ECO:0000313" key="4">
    <source>
        <dbReference type="Proteomes" id="UP000178168"/>
    </source>
</evidence>
<dbReference type="AlphaFoldDB" id="A0A1G2SJU8"/>
<gene>
    <name evidence="3" type="ORF">A2591_02215</name>
</gene>
<evidence type="ECO:0000313" key="3">
    <source>
        <dbReference type="EMBL" id="OHA85012.1"/>
    </source>
</evidence>
<dbReference type="InterPro" id="IPR001162">
    <property type="entry name" value="UvrC_RNase_H_dom"/>
</dbReference>
<comment type="caution">
    <text evidence="3">The sequence shown here is derived from an EMBL/GenBank/DDBJ whole genome shotgun (WGS) entry which is preliminary data.</text>
</comment>